<dbReference type="OrthoDB" id="37537at2759"/>
<organism evidence="4 5">
    <name type="scientific">Nannochloropsis gaditana</name>
    <dbReference type="NCBI Taxonomy" id="72520"/>
    <lineage>
        <taxon>Eukaryota</taxon>
        <taxon>Sar</taxon>
        <taxon>Stramenopiles</taxon>
        <taxon>Ochrophyta</taxon>
        <taxon>Eustigmatophyceae</taxon>
        <taxon>Eustigmatales</taxon>
        <taxon>Monodopsidaceae</taxon>
        <taxon>Nannochloropsis</taxon>
    </lineage>
</organism>
<name>W7TFV2_9STRA</name>
<protein>
    <submittedName>
        <fullName evidence="4">Aldo keto reductase</fullName>
    </submittedName>
</protein>
<comment type="caution">
    <text evidence="4">The sequence shown here is derived from an EMBL/GenBank/DDBJ whole genome shotgun (WGS) entry which is preliminary data.</text>
</comment>
<dbReference type="PANTHER" id="PTHR43625">
    <property type="entry name" value="AFLATOXIN B1 ALDEHYDE REDUCTASE"/>
    <property type="match status" value="1"/>
</dbReference>
<dbReference type="EMBL" id="AZIL01000828">
    <property type="protein sequence ID" value="EWM25910.1"/>
    <property type="molecule type" value="Genomic_DNA"/>
</dbReference>
<evidence type="ECO:0000313" key="4">
    <source>
        <dbReference type="EMBL" id="EWM25910.1"/>
    </source>
</evidence>
<feature type="region of interest" description="Disordered" evidence="2">
    <location>
        <begin position="62"/>
        <end position="101"/>
    </location>
</feature>
<feature type="domain" description="NADP-dependent oxidoreductase" evidence="3">
    <location>
        <begin position="143"/>
        <end position="440"/>
    </location>
</feature>
<dbReference type="Proteomes" id="UP000019335">
    <property type="component" value="Chromosome 10"/>
</dbReference>
<dbReference type="PANTHER" id="PTHR43625:SF5">
    <property type="entry name" value="PYRIDOXAL REDUCTASE, CHLOROPLASTIC"/>
    <property type="match status" value="1"/>
</dbReference>
<dbReference type="InterPro" id="IPR050791">
    <property type="entry name" value="Aldo-Keto_reductase"/>
</dbReference>
<dbReference type="AlphaFoldDB" id="W7TFV2"/>
<accession>W7TFV2</accession>
<proteinExistence type="predicted"/>
<evidence type="ECO:0000256" key="2">
    <source>
        <dbReference type="SAM" id="MobiDB-lite"/>
    </source>
</evidence>
<dbReference type="Gene3D" id="3.20.20.100">
    <property type="entry name" value="NADP-dependent oxidoreductase domain"/>
    <property type="match status" value="1"/>
</dbReference>
<reference evidence="4 5" key="1">
    <citation type="journal article" date="2014" name="Mol. Plant">
        <title>Chromosome Scale Genome Assembly and Transcriptome Profiling of Nannochloropsis gaditana in Nitrogen Depletion.</title>
        <authorList>
            <person name="Corteggiani Carpinelli E."/>
            <person name="Telatin A."/>
            <person name="Vitulo N."/>
            <person name="Forcato C."/>
            <person name="D'Angelo M."/>
            <person name="Schiavon R."/>
            <person name="Vezzi A."/>
            <person name="Giacometti G.M."/>
            <person name="Morosinotto T."/>
            <person name="Valle G."/>
        </authorList>
    </citation>
    <scope>NUCLEOTIDE SEQUENCE [LARGE SCALE GENOMIC DNA]</scope>
    <source>
        <strain evidence="4 5">B-31</strain>
    </source>
</reference>
<keyword evidence="1" id="KW-0560">Oxidoreductase</keyword>
<keyword evidence="5" id="KW-1185">Reference proteome</keyword>
<feature type="compositionally biased region" description="Basic and acidic residues" evidence="2">
    <location>
        <begin position="84"/>
        <end position="101"/>
    </location>
</feature>
<dbReference type="SUPFAM" id="SSF51430">
    <property type="entry name" value="NAD(P)-linked oxidoreductase"/>
    <property type="match status" value="1"/>
</dbReference>
<dbReference type="InterPro" id="IPR036812">
    <property type="entry name" value="NAD(P)_OxRdtase_dom_sf"/>
</dbReference>
<sequence>MKNKMVKSACRIVAAAVALSPALRRSFAFQMPAQPHHFLSPSLVVRDGGILKLDQGFSTALRSASLPPDGERAGLGSRRRQSRFNKEPKQPEEPKKDTKFSKDSHFYTGAIGIGTYSWGDRRDGFFYGDYPSNAMERSQMSCGAFNEQDIEEAFTCLEEAGLPMFDARELYPCEDFLGEMVAHWKKRQLKLQSGVKQVRPFIATSYQARLFGRGLLDVRGGRRAVLRALEHSLEALQATRVDLYQVTKPGPLYWGGEKAIFEAVAQAKRMRLLDHVGVIGYLTEEDLRRAKDVAKQHGINLRSNSFELSLANPAAALLDGTVAACEKLGIMPLANRPLAGGLAAGTYTMMDPSGGRSRKPRYTFPDLEPLYPVHKALREQAGKYTEKLGRRVNTAQVSINWVRAQGVIPVVGVKTGAQAKDMVDAAAWDLEAEDVQELSRVALDTYSKRRKITELIAKARR</sequence>
<evidence type="ECO:0000256" key="1">
    <source>
        <dbReference type="ARBA" id="ARBA00023002"/>
    </source>
</evidence>
<dbReference type="Pfam" id="PF00248">
    <property type="entry name" value="Aldo_ket_red"/>
    <property type="match status" value="1"/>
</dbReference>
<dbReference type="GO" id="GO:0016491">
    <property type="term" value="F:oxidoreductase activity"/>
    <property type="evidence" value="ECO:0007669"/>
    <property type="project" value="UniProtKB-KW"/>
</dbReference>
<dbReference type="GO" id="GO:0005737">
    <property type="term" value="C:cytoplasm"/>
    <property type="evidence" value="ECO:0007669"/>
    <property type="project" value="TreeGrafter"/>
</dbReference>
<evidence type="ECO:0000259" key="3">
    <source>
        <dbReference type="Pfam" id="PF00248"/>
    </source>
</evidence>
<gene>
    <name evidence="4" type="ORF">Naga_100048g14</name>
</gene>
<dbReference type="InterPro" id="IPR023210">
    <property type="entry name" value="NADP_OxRdtase_dom"/>
</dbReference>
<evidence type="ECO:0000313" key="5">
    <source>
        <dbReference type="Proteomes" id="UP000019335"/>
    </source>
</evidence>